<keyword evidence="5" id="KW-1185">Reference proteome</keyword>
<dbReference type="Pfam" id="PF00229">
    <property type="entry name" value="TNF"/>
    <property type="match status" value="1"/>
</dbReference>
<feature type="domain" description="THD" evidence="3">
    <location>
        <begin position="202"/>
        <end position="334"/>
    </location>
</feature>
<evidence type="ECO:0000256" key="1">
    <source>
        <dbReference type="ARBA" id="ARBA00008670"/>
    </source>
</evidence>
<evidence type="ECO:0000256" key="2">
    <source>
        <dbReference type="SAM" id="MobiDB-lite"/>
    </source>
</evidence>
<comment type="caution">
    <text evidence="4">The sequence shown here is derived from an EMBL/GenBank/DDBJ whole genome shotgun (WGS) entry which is preliminary data.</text>
</comment>
<accession>A0AAD9NRS4</accession>
<protein>
    <recommendedName>
        <fullName evidence="3">THD domain-containing protein</fullName>
    </recommendedName>
</protein>
<dbReference type="GO" id="GO:0005164">
    <property type="term" value="F:tumor necrosis factor receptor binding"/>
    <property type="evidence" value="ECO:0007669"/>
    <property type="project" value="InterPro"/>
</dbReference>
<evidence type="ECO:0000313" key="4">
    <source>
        <dbReference type="EMBL" id="KAK2178196.1"/>
    </source>
</evidence>
<dbReference type="Gene3D" id="2.60.120.40">
    <property type="match status" value="1"/>
</dbReference>
<dbReference type="GO" id="GO:0006955">
    <property type="term" value="P:immune response"/>
    <property type="evidence" value="ECO:0007669"/>
    <property type="project" value="InterPro"/>
</dbReference>
<dbReference type="Proteomes" id="UP001209878">
    <property type="component" value="Unassembled WGS sequence"/>
</dbReference>
<feature type="region of interest" description="Disordered" evidence="2">
    <location>
        <begin position="1"/>
        <end position="23"/>
    </location>
</feature>
<proteinExistence type="inferred from homology"/>
<dbReference type="EMBL" id="JAODUO010000555">
    <property type="protein sequence ID" value="KAK2178196.1"/>
    <property type="molecule type" value="Genomic_DNA"/>
</dbReference>
<feature type="region of interest" description="Disordered" evidence="2">
    <location>
        <begin position="44"/>
        <end position="66"/>
    </location>
</feature>
<name>A0AAD9NRS4_RIDPI</name>
<dbReference type="GO" id="GO:0016020">
    <property type="term" value="C:membrane"/>
    <property type="evidence" value="ECO:0007669"/>
    <property type="project" value="InterPro"/>
</dbReference>
<evidence type="ECO:0000313" key="5">
    <source>
        <dbReference type="Proteomes" id="UP001209878"/>
    </source>
</evidence>
<gene>
    <name evidence="4" type="ORF">NP493_555g01012</name>
</gene>
<reference evidence="4" key="1">
    <citation type="journal article" date="2023" name="Mol. Biol. Evol.">
        <title>Third-Generation Sequencing Reveals the Adaptive Role of the Epigenome in Three Deep-Sea Polychaetes.</title>
        <authorList>
            <person name="Perez M."/>
            <person name="Aroh O."/>
            <person name="Sun Y."/>
            <person name="Lan Y."/>
            <person name="Juniper S.K."/>
            <person name="Young C.R."/>
            <person name="Angers B."/>
            <person name="Qian P.Y."/>
        </authorList>
    </citation>
    <scope>NUCLEOTIDE SEQUENCE</scope>
    <source>
        <strain evidence="4">R07B-5</strain>
    </source>
</reference>
<dbReference type="InterPro" id="IPR006052">
    <property type="entry name" value="TNF_dom"/>
</dbReference>
<comment type="similarity">
    <text evidence="1">Belongs to the tumor necrosis factor family.</text>
</comment>
<organism evidence="4 5">
    <name type="scientific">Ridgeia piscesae</name>
    <name type="common">Tubeworm</name>
    <dbReference type="NCBI Taxonomy" id="27915"/>
    <lineage>
        <taxon>Eukaryota</taxon>
        <taxon>Metazoa</taxon>
        <taxon>Spiralia</taxon>
        <taxon>Lophotrochozoa</taxon>
        <taxon>Annelida</taxon>
        <taxon>Polychaeta</taxon>
        <taxon>Sedentaria</taxon>
        <taxon>Canalipalpata</taxon>
        <taxon>Sabellida</taxon>
        <taxon>Siboglinidae</taxon>
        <taxon>Ridgeia</taxon>
    </lineage>
</organism>
<evidence type="ECO:0000259" key="3">
    <source>
        <dbReference type="Pfam" id="PF00229"/>
    </source>
</evidence>
<dbReference type="InterPro" id="IPR008983">
    <property type="entry name" value="Tumour_necrosis_fac-like_dom"/>
</dbReference>
<sequence length="335" mass="37349">MENCDATNKKVEGGSYKKHQDKCPKTGAAFVTPRHLHTAVTPRHPHTAVTPRYPHTAVTPRHPHTAVTPRYPHTAVTPRHPHTAVTPRHLHTAVTPRYPHTAVTPRHLYTAVTPRHLHTAVLSAVCQSAVAAVSVRIVFSIFSPAPRRTPPPFAAGRFQGHVPTGSTELPSLVNEYSLHLRLAASNDDVGDSNMNDYQVLRNWCEQNDTRVLRNGVSVDCRRGRLTVKRGGLYYFSSSMLFLPPLHSPEGAAHSFSVRLSRENPRFSSLGIRHMLEDKQERVCANPHRRNVCHTSVMASLVYLYRGDELFLSASHKRLLSVTAEAASHVDLFRVD</sequence>
<dbReference type="SUPFAM" id="SSF49842">
    <property type="entry name" value="TNF-like"/>
    <property type="match status" value="1"/>
</dbReference>
<dbReference type="AlphaFoldDB" id="A0AAD9NRS4"/>